<dbReference type="InterPro" id="IPR013761">
    <property type="entry name" value="SAM/pointed_sf"/>
</dbReference>
<reference evidence="1" key="1">
    <citation type="submission" date="2022-08" db="EMBL/GenBank/DDBJ databases">
        <authorList>
            <person name="Kallberg Y."/>
            <person name="Tangrot J."/>
            <person name="Rosling A."/>
        </authorList>
    </citation>
    <scope>NUCLEOTIDE SEQUENCE</scope>
    <source>
        <strain evidence="1">Wild A</strain>
    </source>
</reference>
<dbReference type="EMBL" id="CAMKVN010000291">
    <property type="protein sequence ID" value="CAI2166278.1"/>
    <property type="molecule type" value="Genomic_DNA"/>
</dbReference>
<gene>
    <name evidence="1" type="ORF">FWILDA_LOCUS2493</name>
</gene>
<accession>A0A9W4WJE6</accession>
<proteinExistence type="predicted"/>
<dbReference type="AlphaFoldDB" id="A0A9W4WJE6"/>
<protein>
    <submittedName>
        <fullName evidence="1">5943_t:CDS:1</fullName>
    </submittedName>
</protein>
<dbReference type="Proteomes" id="UP001153678">
    <property type="component" value="Unassembled WGS sequence"/>
</dbReference>
<evidence type="ECO:0000313" key="1">
    <source>
        <dbReference type="EMBL" id="CAI2166278.1"/>
    </source>
</evidence>
<evidence type="ECO:0000313" key="2">
    <source>
        <dbReference type="Proteomes" id="UP001153678"/>
    </source>
</evidence>
<dbReference type="Gene3D" id="1.10.150.50">
    <property type="entry name" value="Transcription Factor, Ets-1"/>
    <property type="match status" value="1"/>
</dbReference>
<comment type="caution">
    <text evidence="1">The sequence shown here is derived from an EMBL/GenBank/DDBJ whole genome shotgun (WGS) entry which is preliminary data.</text>
</comment>
<sequence length="130" mass="14978">MSNNISLPSVEEVNKWSPDDVITFLGSNKNELFLRDQDIKTIKDNWLPGSAFLELSQDELQGYAPYIQKFILFASEWVAEKVMDKLERNYSQQLRNFVSASSSENEYNSIMQTVKNINGFSFLNLKLKKG</sequence>
<organism evidence="1 2">
    <name type="scientific">Funneliformis geosporum</name>
    <dbReference type="NCBI Taxonomy" id="1117311"/>
    <lineage>
        <taxon>Eukaryota</taxon>
        <taxon>Fungi</taxon>
        <taxon>Fungi incertae sedis</taxon>
        <taxon>Mucoromycota</taxon>
        <taxon>Glomeromycotina</taxon>
        <taxon>Glomeromycetes</taxon>
        <taxon>Glomerales</taxon>
        <taxon>Glomeraceae</taxon>
        <taxon>Funneliformis</taxon>
    </lineage>
</organism>
<dbReference type="SUPFAM" id="SSF47769">
    <property type="entry name" value="SAM/Pointed domain"/>
    <property type="match status" value="1"/>
</dbReference>
<keyword evidence="2" id="KW-1185">Reference proteome</keyword>
<dbReference type="OrthoDB" id="2409171at2759"/>
<name>A0A9W4WJE6_9GLOM</name>